<dbReference type="GO" id="GO:0000049">
    <property type="term" value="F:tRNA binding"/>
    <property type="evidence" value="ECO:0007669"/>
    <property type="project" value="UniProtKB-UniRule"/>
</dbReference>
<name>A0A5N5UA26_9EURY</name>
<reference evidence="14 15" key="1">
    <citation type="submission" date="2019-10" db="EMBL/GenBank/DDBJ databases">
        <title>Unraveling microbial dark matter from salterns through culturing: the case of the genus Halosegnis.</title>
        <authorList>
            <person name="Duran-Viseras A."/>
            <person name="Andrei A.-S."/>
            <person name="Vera-Gargallo B."/>
            <person name="Ghai R."/>
            <person name="Sanchez-Porro C."/>
            <person name="Ventosa A."/>
        </authorList>
    </citation>
    <scope>NUCLEOTIDE SEQUENCE [LARGE SCALE GENOMIC DNA]</scope>
    <source>
        <strain evidence="14 15">F17-44</strain>
    </source>
</reference>
<evidence type="ECO:0000256" key="2">
    <source>
        <dbReference type="ARBA" id="ARBA00022694"/>
    </source>
</evidence>
<protein>
    <recommendedName>
        <fullName evidence="10">CCA-adding enzyme</fullName>
        <ecNumber evidence="10">2.7.7.72</ecNumber>
    </recommendedName>
    <alternativeName>
        <fullName evidence="10">CCA tRNA nucleotidyltransferase</fullName>
    </alternativeName>
    <alternativeName>
        <fullName evidence="10">tRNA CCA-pyrophosphorylase</fullName>
    </alternativeName>
    <alternativeName>
        <fullName evidence="10">tRNA adenylyl-/cytidylyl- transferase</fullName>
    </alternativeName>
    <alternativeName>
        <fullName evidence="10">tRNA nucleotidyltransferase</fullName>
    </alternativeName>
    <alternativeName>
        <fullName evidence="10">tRNA-NT</fullName>
    </alternativeName>
</protein>
<keyword evidence="5 10" id="KW-0547">Nucleotide-binding</keyword>
<accession>A0A5N5UA26</accession>
<dbReference type="Pfam" id="PF21133">
    <property type="entry name" value="CAA_C"/>
    <property type="match status" value="1"/>
</dbReference>
<gene>
    <name evidence="10" type="primary">cca</name>
    <name evidence="14" type="ORF">DMP03_08975</name>
</gene>
<keyword evidence="6 10" id="KW-0692">RNA repair</keyword>
<dbReference type="GO" id="GO:0000287">
    <property type="term" value="F:magnesium ion binding"/>
    <property type="evidence" value="ECO:0007669"/>
    <property type="project" value="UniProtKB-UniRule"/>
</dbReference>
<comment type="catalytic activity">
    <reaction evidence="10">
        <text>a tRNA precursor + 2 CTP + ATP = a tRNA with a 3' CCA end + 3 diphosphate</text>
        <dbReference type="Rhea" id="RHEA:14433"/>
        <dbReference type="Rhea" id="RHEA-COMP:10465"/>
        <dbReference type="Rhea" id="RHEA-COMP:10468"/>
        <dbReference type="ChEBI" id="CHEBI:30616"/>
        <dbReference type="ChEBI" id="CHEBI:33019"/>
        <dbReference type="ChEBI" id="CHEBI:37563"/>
        <dbReference type="ChEBI" id="CHEBI:74896"/>
        <dbReference type="ChEBI" id="CHEBI:83071"/>
        <dbReference type="EC" id="2.7.7.72"/>
    </reaction>
</comment>
<feature type="binding site" evidence="10">
    <location>
        <position position="59"/>
    </location>
    <ligand>
        <name>CTP</name>
        <dbReference type="ChEBI" id="CHEBI:37563"/>
    </ligand>
</feature>
<keyword evidence="8 10" id="KW-0460">Magnesium</keyword>
<dbReference type="Gene3D" id="1.10.1410.30">
    <property type="entry name" value="CCA tRNA nucleotidyltransferase, domain 2"/>
    <property type="match status" value="1"/>
</dbReference>
<dbReference type="SUPFAM" id="SSF81631">
    <property type="entry name" value="PAP/OAS1 substrate-binding domain"/>
    <property type="match status" value="1"/>
</dbReference>
<evidence type="ECO:0000256" key="5">
    <source>
        <dbReference type="ARBA" id="ARBA00022741"/>
    </source>
</evidence>
<dbReference type="Gene3D" id="3.30.460.10">
    <property type="entry name" value="Beta Polymerase, domain 2"/>
    <property type="match status" value="1"/>
</dbReference>
<dbReference type="OrthoDB" id="7378at2157"/>
<keyword evidence="3 10" id="KW-0548">Nucleotidyltransferase</keyword>
<evidence type="ECO:0000259" key="12">
    <source>
        <dbReference type="Pfam" id="PF09249"/>
    </source>
</evidence>
<keyword evidence="2 10" id="KW-0819">tRNA processing</keyword>
<dbReference type="GO" id="GO:0042245">
    <property type="term" value="P:RNA repair"/>
    <property type="evidence" value="ECO:0007669"/>
    <property type="project" value="UniProtKB-KW"/>
</dbReference>
<feature type="binding site" evidence="10">
    <location>
        <position position="171"/>
    </location>
    <ligand>
        <name>ATP</name>
        <dbReference type="ChEBI" id="CHEBI:30616"/>
    </ligand>
</feature>
<evidence type="ECO:0000313" key="14">
    <source>
        <dbReference type="EMBL" id="KAB7515348.1"/>
    </source>
</evidence>
<comment type="caution">
    <text evidence="14">The sequence shown here is derived from an EMBL/GenBank/DDBJ whole genome shotgun (WGS) entry which is preliminary data.</text>
</comment>
<dbReference type="Pfam" id="PF09249">
    <property type="entry name" value="tRNA_NucTransf2"/>
    <property type="match status" value="1"/>
</dbReference>
<feature type="binding site" evidence="10">
    <location>
        <position position="171"/>
    </location>
    <ligand>
        <name>CTP</name>
        <dbReference type="ChEBI" id="CHEBI:37563"/>
    </ligand>
</feature>
<dbReference type="PIRSF" id="PIRSF005335">
    <property type="entry name" value="CCA_arch"/>
    <property type="match status" value="1"/>
</dbReference>
<feature type="domain" description="Polymerase nucleotidyl transferase" evidence="11">
    <location>
        <begin position="37"/>
        <end position="142"/>
    </location>
</feature>
<feature type="binding site" evidence="10">
    <location>
        <position position="142"/>
    </location>
    <ligand>
        <name>ATP</name>
        <dbReference type="ChEBI" id="CHEBI:30616"/>
    </ligand>
</feature>
<comment type="subunit">
    <text evidence="10">Homodimer.</text>
</comment>
<feature type="binding site" evidence="10">
    <location>
        <position position="119"/>
    </location>
    <ligand>
        <name>Mg(2+)</name>
        <dbReference type="ChEBI" id="CHEBI:18420"/>
    </ligand>
</feature>
<evidence type="ECO:0000256" key="9">
    <source>
        <dbReference type="ARBA" id="ARBA00022884"/>
    </source>
</evidence>
<feature type="binding site" evidence="10">
    <location>
        <position position="56"/>
    </location>
    <ligand>
        <name>ATP</name>
        <dbReference type="ChEBI" id="CHEBI:30616"/>
    </ligand>
</feature>
<dbReference type="Gene3D" id="3.30.70.1550">
    <property type="entry name" value="Archaeal tRNA CCA-adding enzyme catalytic domain"/>
    <property type="match status" value="1"/>
</dbReference>
<feature type="binding site" evidence="10">
    <location>
        <position position="59"/>
    </location>
    <ligand>
        <name>ATP</name>
        <dbReference type="ChEBI" id="CHEBI:30616"/>
    </ligand>
</feature>
<dbReference type="PANTHER" id="PTHR39643:SF1">
    <property type="entry name" value="CCA-ADDING ENZYME"/>
    <property type="match status" value="1"/>
</dbReference>
<dbReference type="RefSeq" id="WP_152120347.1">
    <property type="nucleotide sequence ID" value="NZ_QJOW01000003.1"/>
</dbReference>
<dbReference type="InterPro" id="IPR011068">
    <property type="entry name" value="NuclTrfase_I-like_C"/>
</dbReference>
<dbReference type="GO" id="GO:0004810">
    <property type="term" value="F:CCA tRNA nucleotidyltransferase activity"/>
    <property type="evidence" value="ECO:0007669"/>
    <property type="project" value="UniProtKB-UniRule"/>
</dbReference>
<evidence type="ECO:0000256" key="1">
    <source>
        <dbReference type="ARBA" id="ARBA00022679"/>
    </source>
</evidence>
<feature type="binding site" evidence="10">
    <location>
        <position position="56"/>
    </location>
    <ligand>
        <name>CTP</name>
        <dbReference type="ChEBI" id="CHEBI:37563"/>
    </ligand>
</feature>
<feature type="domain" description="tRNA nucleotidyltransferase substrate binding" evidence="12">
    <location>
        <begin position="157"/>
        <end position="266"/>
    </location>
</feature>
<dbReference type="SUPFAM" id="SSF55003">
    <property type="entry name" value="PAP/Archaeal CCA-adding enzyme, C-terminal domain"/>
    <property type="match status" value="1"/>
</dbReference>
<dbReference type="InterPro" id="IPR043519">
    <property type="entry name" value="NT_sf"/>
</dbReference>
<dbReference type="GO" id="GO:0001680">
    <property type="term" value="P:tRNA 3'-terminal CCA addition"/>
    <property type="evidence" value="ECO:0007669"/>
    <property type="project" value="UniProtKB-UniRule"/>
</dbReference>
<evidence type="ECO:0000256" key="8">
    <source>
        <dbReference type="ARBA" id="ARBA00022842"/>
    </source>
</evidence>
<dbReference type="InterPro" id="IPR048833">
    <property type="entry name" value="CAA_C"/>
</dbReference>
<dbReference type="Gene3D" id="3.30.70.590">
    <property type="entry name" value="Poly(A) polymerase predicted RNA binding domain"/>
    <property type="match status" value="1"/>
</dbReference>
<dbReference type="HAMAP" id="MF_01264">
    <property type="entry name" value="CCA_arch"/>
    <property type="match status" value="1"/>
</dbReference>
<dbReference type="EC" id="2.7.7.72" evidence="10"/>
<dbReference type="PANTHER" id="PTHR39643">
    <property type="entry name" value="CCA-ADDING ENZYME"/>
    <property type="match status" value="1"/>
</dbReference>
<keyword evidence="1 10" id="KW-0808">Transferase</keyword>
<dbReference type="InterPro" id="IPR042090">
    <property type="entry name" value="CCA_tRNA_nucleotrans_2"/>
</dbReference>
<feature type="binding site" evidence="10">
    <location>
        <position position="162"/>
    </location>
    <ligand>
        <name>CTP</name>
        <dbReference type="ChEBI" id="CHEBI:37563"/>
    </ligand>
</feature>
<keyword evidence="9 10" id="KW-0694">RNA-binding</keyword>
<keyword evidence="7 10" id="KW-0067">ATP-binding</keyword>
<keyword evidence="4 10" id="KW-0479">Metal-binding</keyword>
<feature type="binding site" evidence="10">
    <location>
        <position position="70"/>
    </location>
    <ligand>
        <name>Mg(2+)</name>
        <dbReference type="ChEBI" id="CHEBI:18420"/>
    </ligand>
</feature>
<dbReference type="EMBL" id="QJOW01000003">
    <property type="protein sequence ID" value="KAB7515348.1"/>
    <property type="molecule type" value="Genomic_DNA"/>
</dbReference>
<comment type="cofactor">
    <cofactor evidence="10">
        <name>Mg(2+)</name>
        <dbReference type="ChEBI" id="CHEBI:18420"/>
    </cofactor>
</comment>
<comment type="miscellaneous">
    <text evidence="10">A single active site specifically recognizes both ATP and CTP and is responsible for their addition.</text>
</comment>
<evidence type="ECO:0000256" key="6">
    <source>
        <dbReference type="ARBA" id="ARBA00022800"/>
    </source>
</evidence>
<dbReference type="GO" id="GO:0005524">
    <property type="term" value="F:ATP binding"/>
    <property type="evidence" value="ECO:0007669"/>
    <property type="project" value="UniProtKB-UniRule"/>
</dbReference>
<evidence type="ECO:0000313" key="15">
    <source>
        <dbReference type="Proteomes" id="UP000326302"/>
    </source>
</evidence>
<dbReference type="GO" id="GO:0160016">
    <property type="term" value="F:CCACCA tRNA nucleotidyltransferase activity"/>
    <property type="evidence" value="ECO:0007669"/>
    <property type="project" value="RHEA"/>
</dbReference>
<evidence type="ECO:0000259" key="13">
    <source>
        <dbReference type="Pfam" id="PF21133"/>
    </source>
</evidence>
<dbReference type="InterPro" id="IPR008229">
    <property type="entry name" value="CCA-adding_arc"/>
</dbReference>
<proteinExistence type="inferred from homology"/>
<comment type="catalytic activity">
    <reaction evidence="10">
        <text>a tRNA with a 3' CCA end + 2 CTP + ATP = a tRNA with a 3' CCACCA end + 3 diphosphate</text>
        <dbReference type="Rhea" id="RHEA:76235"/>
        <dbReference type="Rhea" id="RHEA-COMP:10468"/>
        <dbReference type="Rhea" id="RHEA-COMP:18655"/>
        <dbReference type="ChEBI" id="CHEBI:30616"/>
        <dbReference type="ChEBI" id="CHEBI:33019"/>
        <dbReference type="ChEBI" id="CHEBI:37563"/>
        <dbReference type="ChEBI" id="CHEBI:83071"/>
        <dbReference type="ChEBI" id="CHEBI:195187"/>
    </reaction>
</comment>
<feature type="binding site" evidence="10">
    <location>
        <position position="162"/>
    </location>
    <ligand>
        <name>ATP</name>
        <dbReference type="ChEBI" id="CHEBI:30616"/>
    </ligand>
</feature>
<dbReference type="CDD" id="cd05400">
    <property type="entry name" value="NT_2-5OAS_ClassI-CCAase"/>
    <property type="match status" value="1"/>
</dbReference>
<feature type="binding site" evidence="10">
    <location>
        <position position="142"/>
    </location>
    <ligand>
        <name>CTP</name>
        <dbReference type="ChEBI" id="CHEBI:37563"/>
    </ligand>
</feature>
<sequence length="450" mass="49943">MTDTSVETVVERIHDRVTPTDDERERLHAVADRLRERARDAITDLGIDADVRLVGSTARETWLAGDRDIDLFVRFPPKLSRVDLERYGLQVGHAVVPDGHEEFAEHPYVKGEVEGFAVDCVPCFAVESAGDIQSAVDRTPFHTEYLEDRLDDDLRGDARVTKAFLKGIGAYGSDLRTRGFAGYLAELLVLEHGGFVPLVRAVVDWNPPVSFDPEAHATSSFEDSLVVIDPTDPDRNVAASLAPENLARLIHYSRDLLADPRESLFEPRRVDPIDAEAVHAVVEERDTHPVVVRFDAPDIVDDQLYPQLEKSLSGLESELRRRGFDPLRATCVADDTAALLVECQIAKLPAIERHEGPPVGVRDHAEGFYDAYADGPETGPYLAGDRYVVERERDYRTPEAFAEDALFSVALGPAIERALNDDYTVLAAGEVATLAAEFGSELREYFYPHV</sequence>
<comment type="similarity">
    <text evidence="10">Belongs to the tRNA nucleotidyltransferase/poly(A) polymerase family. Archaeal CCA-adding enzyme subfamily.</text>
</comment>
<dbReference type="InterPro" id="IPR015329">
    <property type="entry name" value="tRNA_NucTransf2"/>
</dbReference>
<feature type="domain" description="CCA-adding enzyme C-terminal" evidence="13">
    <location>
        <begin position="285"/>
        <end position="427"/>
    </location>
</feature>
<dbReference type="Proteomes" id="UP000326302">
    <property type="component" value="Unassembled WGS sequence"/>
</dbReference>
<feature type="binding site" evidence="10">
    <location>
        <position position="68"/>
    </location>
    <ligand>
        <name>Mg(2+)</name>
        <dbReference type="ChEBI" id="CHEBI:18420"/>
    </ligand>
</feature>
<comment type="function">
    <text evidence="10">Catalyzes the addition and repair of the essential 3'-terminal CCA sequence in tRNAs without using a nucleic acid template. Adds these three nucleotides in the order of C, C, and A to the tRNA nucleotide-73, using CTP and ATP as substrates and producing inorganic pyrophosphate. tRNA 3'-terminal CCA addition is required both for tRNA processing and repair. Also involved in tRNA surveillance by mediating tandem CCA addition to generate a CCACCA at the 3' terminus of unstable tRNAs. While stable tRNAs receive only 3'-terminal CCA, unstable tRNAs are marked with CCACCA and rapidly degraded.</text>
</comment>
<evidence type="ECO:0000259" key="11">
    <source>
        <dbReference type="Pfam" id="PF01909"/>
    </source>
</evidence>
<evidence type="ECO:0000256" key="10">
    <source>
        <dbReference type="HAMAP-Rule" id="MF_01264"/>
    </source>
</evidence>
<dbReference type="SUPFAM" id="SSF81301">
    <property type="entry name" value="Nucleotidyltransferase"/>
    <property type="match status" value="1"/>
</dbReference>
<dbReference type="AlphaFoldDB" id="A0A5N5UA26"/>
<evidence type="ECO:0000256" key="4">
    <source>
        <dbReference type="ARBA" id="ARBA00022723"/>
    </source>
</evidence>
<organism evidence="14 15">
    <name type="scientific">Halosegnis rubeus</name>
    <dbReference type="NCBI Taxonomy" id="2212850"/>
    <lineage>
        <taxon>Archaea</taxon>
        <taxon>Methanobacteriati</taxon>
        <taxon>Methanobacteriota</taxon>
        <taxon>Stenosarchaea group</taxon>
        <taxon>Halobacteria</taxon>
        <taxon>Halobacteriales</taxon>
        <taxon>Natronomonadaceae</taxon>
        <taxon>Halosegnis</taxon>
    </lineage>
</organism>
<dbReference type="InterPro" id="IPR002934">
    <property type="entry name" value="Polymerase_NTP_transf_dom"/>
</dbReference>
<dbReference type="Pfam" id="PF01909">
    <property type="entry name" value="NTP_transf_2"/>
    <property type="match status" value="1"/>
</dbReference>
<evidence type="ECO:0000256" key="7">
    <source>
        <dbReference type="ARBA" id="ARBA00022840"/>
    </source>
</evidence>
<evidence type="ECO:0000256" key="3">
    <source>
        <dbReference type="ARBA" id="ARBA00022695"/>
    </source>
</evidence>
<dbReference type="NCBIfam" id="TIGR03671">
    <property type="entry name" value="cca_archaeal"/>
    <property type="match status" value="1"/>
</dbReference>
<dbReference type="InterPro" id="IPR006116">
    <property type="entry name" value="NT_2-5OAS_ClassI-CCAase"/>
</dbReference>